<evidence type="ECO:0000256" key="2">
    <source>
        <dbReference type="SAM" id="MobiDB-lite"/>
    </source>
</evidence>
<dbReference type="Pfam" id="PF25967">
    <property type="entry name" value="RND-MFP_C"/>
    <property type="match status" value="1"/>
</dbReference>
<keyword evidence="8" id="KW-1185">Reference proteome</keyword>
<dbReference type="PANTHER" id="PTHR30469">
    <property type="entry name" value="MULTIDRUG RESISTANCE PROTEIN MDTA"/>
    <property type="match status" value="1"/>
</dbReference>
<keyword evidence="3" id="KW-0812">Transmembrane</keyword>
<dbReference type="InterPro" id="IPR058627">
    <property type="entry name" value="MdtA-like_C"/>
</dbReference>
<sequence>MSSDEVKPDEARAPGGNMPQTDGLDVRDPDVREPRPRRLLLIGVAVVAGAAVVAVSGIRGRAKTEQELASWTREQAVPSVELVTPQRGSGAQELVLPGNIEAFSSAPIYARASGYVRGFNKDIGDRVRKGDVLATIDTPELDQQYAQAKADVATSEANFVLAEATARRYHALVGRQIVSQQTDDEKMGDARAKKATLDSARANLARIEALVAFKSLVAPFDGVVTVRSLDIGALVNAGGTTGTALFQVADIHKVRVYVRVPQAYVAGLVPGTKATLDLIQYPGRHFEATLVRTANAITLESRTALVQLEADNPNGKLWPGTYAEVHFHISPNPDALRVPATALIFGEHGIRVATVDDADAIVLKPVKIGQDIGSDVEILTGISPGERIVNGPLETMATGDKVRVATKTAPQPVADAGKKS</sequence>
<dbReference type="Proteomes" id="UP000637002">
    <property type="component" value="Unassembled WGS sequence"/>
</dbReference>
<dbReference type="Gene3D" id="2.40.420.20">
    <property type="match status" value="1"/>
</dbReference>
<keyword evidence="3" id="KW-0472">Membrane</keyword>
<proteinExistence type="inferred from homology"/>
<evidence type="ECO:0000256" key="1">
    <source>
        <dbReference type="ARBA" id="ARBA00009477"/>
    </source>
</evidence>
<dbReference type="EMBL" id="BMGG01000008">
    <property type="protein sequence ID" value="GGC80136.1"/>
    <property type="molecule type" value="Genomic_DNA"/>
</dbReference>
<dbReference type="NCBIfam" id="TIGR01730">
    <property type="entry name" value="RND_mfp"/>
    <property type="match status" value="1"/>
</dbReference>
<comment type="caution">
    <text evidence="7">The sequence shown here is derived from an EMBL/GenBank/DDBJ whole genome shotgun (WGS) entry which is preliminary data.</text>
</comment>
<protein>
    <submittedName>
        <fullName evidence="7">RND transporter MFP subunit</fullName>
    </submittedName>
</protein>
<dbReference type="AlphaFoldDB" id="A0A916XLH3"/>
<dbReference type="SUPFAM" id="SSF111369">
    <property type="entry name" value="HlyD-like secretion proteins"/>
    <property type="match status" value="1"/>
</dbReference>
<reference evidence="7" key="2">
    <citation type="submission" date="2020-09" db="EMBL/GenBank/DDBJ databases">
        <authorList>
            <person name="Sun Q."/>
            <person name="Zhou Y."/>
        </authorList>
    </citation>
    <scope>NUCLEOTIDE SEQUENCE</scope>
    <source>
        <strain evidence="7">CGMCC 1.12919</strain>
    </source>
</reference>
<dbReference type="GO" id="GO:1990281">
    <property type="term" value="C:efflux pump complex"/>
    <property type="evidence" value="ECO:0007669"/>
    <property type="project" value="TreeGrafter"/>
</dbReference>
<dbReference type="Gene3D" id="1.10.287.470">
    <property type="entry name" value="Helix hairpin bin"/>
    <property type="match status" value="1"/>
</dbReference>
<evidence type="ECO:0000256" key="3">
    <source>
        <dbReference type="SAM" id="Phobius"/>
    </source>
</evidence>
<dbReference type="Gene3D" id="2.40.50.100">
    <property type="match status" value="1"/>
</dbReference>
<comment type="similarity">
    <text evidence="1">Belongs to the membrane fusion protein (MFP) (TC 8.A.1) family.</text>
</comment>
<dbReference type="Pfam" id="PF25973">
    <property type="entry name" value="BSH_CzcB"/>
    <property type="match status" value="1"/>
</dbReference>
<dbReference type="Gene3D" id="2.40.30.170">
    <property type="match status" value="1"/>
</dbReference>
<feature type="transmembrane region" description="Helical" evidence="3">
    <location>
        <begin position="39"/>
        <end position="58"/>
    </location>
</feature>
<dbReference type="InterPro" id="IPR058647">
    <property type="entry name" value="BSH_CzcB-like"/>
</dbReference>
<feature type="domain" description="CusB-like beta-barrel" evidence="4">
    <location>
        <begin position="256"/>
        <end position="328"/>
    </location>
</feature>
<keyword evidence="3" id="KW-1133">Transmembrane helix</keyword>
<dbReference type="RefSeq" id="WP_188611204.1">
    <property type="nucleotide sequence ID" value="NZ_BMGG01000008.1"/>
</dbReference>
<dbReference type="GO" id="GO:0015562">
    <property type="term" value="F:efflux transmembrane transporter activity"/>
    <property type="evidence" value="ECO:0007669"/>
    <property type="project" value="TreeGrafter"/>
</dbReference>
<evidence type="ECO:0000259" key="6">
    <source>
        <dbReference type="Pfam" id="PF25973"/>
    </source>
</evidence>
<dbReference type="FunFam" id="2.40.30.170:FF:000010">
    <property type="entry name" value="Efflux RND transporter periplasmic adaptor subunit"/>
    <property type="match status" value="1"/>
</dbReference>
<evidence type="ECO:0000313" key="7">
    <source>
        <dbReference type="EMBL" id="GGC80136.1"/>
    </source>
</evidence>
<feature type="compositionally biased region" description="Basic and acidic residues" evidence="2">
    <location>
        <begin position="1"/>
        <end position="12"/>
    </location>
</feature>
<name>A0A916XLH3_9HYPH</name>
<reference evidence="7" key="1">
    <citation type="journal article" date="2014" name="Int. J. Syst. Evol. Microbiol.">
        <title>Complete genome sequence of Corynebacterium casei LMG S-19264T (=DSM 44701T), isolated from a smear-ripened cheese.</title>
        <authorList>
            <consortium name="US DOE Joint Genome Institute (JGI-PGF)"/>
            <person name="Walter F."/>
            <person name="Albersmeier A."/>
            <person name="Kalinowski J."/>
            <person name="Ruckert C."/>
        </authorList>
    </citation>
    <scope>NUCLEOTIDE SEQUENCE</scope>
    <source>
        <strain evidence="7">CGMCC 1.12919</strain>
    </source>
</reference>
<feature type="domain" description="Multidrug resistance protein MdtA-like C-terminal permuted SH3" evidence="5">
    <location>
        <begin position="334"/>
        <end position="389"/>
    </location>
</feature>
<feature type="domain" description="CzcB-like barrel-sandwich hybrid" evidence="6">
    <location>
        <begin position="106"/>
        <end position="250"/>
    </location>
</feature>
<dbReference type="InterPro" id="IPR006143">
    <property type="entry name" value="RND_pump_MFP"/>
</dbReference>
<dbReference type="Pfam" id="PF25954">
    <property type="entry name" value="Beta-barrel_RND_2"/>
    <property type="match status" value="1"/>
</dbReference>
<evidence type="ECO:0000313" key="8">
    <source>
        <dbReference type="Proteomes" id="UP000637002"/>
    </source>
</evidence>
<gene>
    <name evidence="7" type="ORF">GCM10010994_42650</name>
</gene>
<dbReference type="InterPro" id="IPR058792">
    <property type="entry name" value="Beta-barrel_RND_2"/>
</dbReference>
<feature type="region of interest" description="Disordered" evidence="2">
    <location>
        <begin position="1"/>
        <end position="31"/>
    </location>
</feature>
<accession>A0A916XLH3</accession>
<dbReference type="PANTHER" id="PTHR30469:SF37">
    <property type="entry name" value="RAGD PROTEIN"/>
    <property type="match status" value="1"/>
</dbReference>
<organism evidence="7 8">
    <name type="scientific">Chelatococcus reniformis</name>
    <dbReference type="NCBI Taxonomy" id="1494448"/>
    <lineage>
        <taxon>Bacteria</taxon>
        <taxon>Pseudomonadati</taxon>
        <taxon>Pseudomonadota</taxon>
        <taxon>Alphaproteobacteria</taxon>
        <taxon>Hyphomicrobiales</taxon>
        <taxon>Chelatococcaceae</taxon>
        <taxon>Chelatococcus</taxon>
    </lineage>
</organism>
<evidence type="ECO:0000259" key="4">
    <source>
        <dbReference type="Pfam" id="PF25954"/>
    </source>
</evidence>
<evidence type="ECO:0000259" key="5">
    <source>
        <dbReference type="Pfam" id="PF25967"/>
    </source>
</evidence>